<name>A0A511B623_9PROT</name>
<dbReference type="Pfam" id="PF01471">
    <property type="entry name" value="PG_binding_1"/>
    <property type="match status" value="1"/>
</dbReference>
<dbReference type="Proteomes" id="UP000321079">
    <property type="component" value="Unassembled WGS sequence"/>
</dbReference>
<dbReference type="InterPro" id="IPR002477">
    <property type="entry name" value="Peptidoglycan-bd-like"/>
</dbReference>
<reference evidence="2 3" key="1">
    <citation type="submission" date="2019-07" db="EMBL/GenBank/DDBJ databases">
        <title>Whole genome shotgun sequence of Gluconobacter kanchanaburiensis NBRC 103587.</title>
        <authorList>
            <person name="Hosoyama A."/>
            <person name="Uohara A."/>
            <person name="Ohji S."/>
            <person name="Ichikawa N."/>
        </authorList>
    </citation>
    <scope>NUCLEOTIDE SEQUENCE [LARGE SCALE GENOMIC DNA]</scope>
    <source>
        <strain evidence="2 3">NBRC 103587</strain>
    </source>
</reference>
<keyword evidence="3" id="KW-1185">Reference proteome</keyword>
<evidence type="ECO:0000313" key="2">
    <source>
        <dbReference type="EMBL" id="GEK95889.1"/>
    </source>
</evidence>
<dbReference type="SUPFAM" id="SSF47090">
    <property type="entry name" value="PGBD-like"/>
    <property type="match status" value="1"/>
</dbReference>
<gene>
    <name evidence="2" type="ORF">GKA01_10860</name>
</gene>
<dbReference type="InterPro" id="IPR036365">
    <property type="entry name" value="PGBD-like_sf"/>
</dbReference>
<dbReference type="EMBL" id="BJVA01000005">
    <property type="protein sequence ID" value="GEK95889.1"/>
    <property type="molecule type" value="Genomic_DNA"/>
</dbReference>
<accession>A0A511B623</accession>
<dbReference type="AlphaFoldDB" id="A0A511B623"/>
<feature type="domain" description="Peptidoglycan binding-like" evidence="1">
    <location>
        <begin position="141"/>
        <end position="181"/>
    </location>
</feature>
<sequence>MFRELFLCTGMIACTIGGAAAQSYSPDFDCSRVNPTDSIAELLCHNSDSAKSELIFDQTYYALRQQVGRQGWQSLKREVIADQQNTASCIHGNPDPNNTQALPVDPICYQEKTAEVTNKYRSQLSGAALEEASRPIDRHIALQQKLVDLGYLPSGTKADGIYGEGTRQAIMTWQRVSGRPASSGFISNEDASVLLSGGKPAVAQPKISTTEETNTSAIVVPDNEGIKGIATYGKDVWEACSGQINSIPFNGGRSFNPFATEGLCYELTIGTMAQPQWLDANSALFISVNSDVYPNILVESDGPLQIGKDAVVIGVKPQQYTSALGALETPMTVKVLKYYSSFGR</sequence>
<dbReference type="Gene3D" id="1.10.101.10">
    <property type="entry name" value="PGBD-like superfamily/PGBD"/>
    <property type="match status" value="1"/>
</dbReference>
<protein>
    <recommendedName>
        <fullName evidence="1">Peptidoglycan binding-like domain-containing protein</fullName>
    </recommendedName>
</protein>
<proteinExistence type="predicted"/>
<organism evidence="2 3">
    <name type="scientific">Gluconobacter kanchanaburiensis NBRC 103587</name>
    <dbReference type="NCBI Taxonomy" id="1307948"/>
    <lineage>
        <taxon>Bacteria</taxon>
        <taxon>Pseudomonadati</taxon>
        <taxon>Pseudomonadota</taxon>
        <taxon>Alphaproteobacteria</taxon>
        <taxon>Acetobacterales</taxon>
        <taxon>Acetobacteraceae</taxon>
        <taxon>Gluconobacter</taxon>
    </lineage>
</organism>
<evidence type="ECO:0000259" key="1">
    <source>
        <dbReference type="Pfam" id="PF01471"/>
    </source>
</evidence>
<comment type="caution">
    <text evidence="2">The sequence shown here is derived from an EMBL/GenBank/DDBJ whole genome shotgun (WGS) entry which is preliminary data.</text>
</comment>
<dbReference type="InterPro" id="IPR036366">
    <property type="entry name" value="PGBDSf"/>
</dbReference>
<evidence type="ECO:0000313" key="3">
    <source>
        <dbReference type="Proteomes" id="UP000321079"/>
    </source>
</evidence>